<keyword evidence="1" id="KW-0472">Membrane</keyword>
<organism evidence="2 3">
    <name type="scientific">Gossypium aridum</name>
    <name type="common">American cotton</name>
    <name type="synonym">Erioxylum aridum</name>
    <dbReference type="NCBI Taxonomy" id="34290"/>
    <lineage>
        <taxon>Eukaryota</taxon>
        <taxon>Viridiplantae</taxon>
        <taxon>Streptophyta</taxon>
        <taxon>Embryophyta</taxon>
        <taxon>Tracheophyta</taxon>
        <taxon>Spermatophyta</taxon>
        <taxon>Magnoliopsida</taxon>
        <taxon>eudicotyledons</taxon>
        <taxon>Gunneridae</taxon>
        <taxon>Pentapetalae</taxon>
        <taxon>rosids</taxon>
        <taxon>malvids</taxon>
        <taxon>Malvales</taxon>
        <taxon>Malvaceae</taxon>
        <taxon>Malvoideae</taxon>
        <taxon>Gossypium</taxon>
    </lineage>
</organism>
<keyword evidence="1" id="KW-1133">Transmembrane helix</keyword>
<name>A0A7J8Y2I3_GOSAI</name>
<keyword evidence="3" id="KW-1185">Reference proteome</keyword>
<evidence type="ECO:0000313" key="3">
    <source>
        <dbReference type="Proteomes" id="UP000593577"/>
    </source>
</evidence>
<evidence type="ECO:0000256" key="1">
    <source>
        <dbReference type="SAM" id="Phobius"/>
    </source>
</evidence>
<keyword evidence="1" id="KW-0812">Transmembrane</keyword>
<comment type="caution">
    <text evidence="2">The sequence shown here is derived from an EMBL/GenBank/DDBJ whole genome shotgun (WGS) entry which is preliminary data.</text>
</comment>
<evidence type="ECO:0000313" key="2">
    <source>
        <dbReference type="EMBL" id="MBA0693244.1"/>
    </source>
</evidence>
<dbReference type="EMBL" id="JABFAA010000009">
    <property type="protein sequence ID" value="MBA0693244.1"/>
    <property type="molecule type" value="Genomic_DNA"/>
</dbReference>
<proteinExistence type="predicted"/>
<dbReference type="AlphaFoldDB" id="A0A7J8Y2I3"/>
<feature type="transmembrane region" description="Helical" evidence="1">
    <location>
        <begin position="9"/>
        <end position="29"/>
    </location>
</feature>
<reference evidence="2 3" key="1">
    <citation type="journal article" date="2019" name="Genome Biol. Evol.">
        <title>Insights into the evolution of the New World diploid cottons (Gossypium, subgenus Houzingenia) based on genome sequencing.</title>
        <authorList>
            <person name="Grover C.E."/>
            <person name="Arick M.A. 2nd"/>
            <person name="Thrash A."/>
            <person name="Conover J.L."/>
            <person name="Sanders W.S."/>
            <person name="Peterson D.G."/>
            <person name="Frelichowski J.E."/>
            <person name="Scheffler J.A."/>
            <person name="Scheffler B.E."/>
            <person name="Wendel J.F."/>
        </authorList>
    </citation>
    <scope>NUCLEOTIDE SEQUENCE [LARGE SCALE GENOMIC DNA]</scope>
    <source>
        <strain evidence="2">185</strain>
        <tissue evidence="2">Leaf</tissue>
    </source>
</reference>
<sequence length="55" mass="6266">MVWCFDDPLLTGTSVFIIAFITATLVFIAAPPVFLDLYFMEIILFLVSLFLLLHL</sequence>
<accession>A0A7J8Y2I3</accession>
<protein>
    <submittedName>
        <fullName evidence="2">Uncharacterized protein</fullName>
    </submittedName>
</protein>
<feature type="transmembrane region" description="Helical" evidence="1">
    <location>
        <begin position="35"/>
        <end position="53"/>
    </location>
</feature>
<gene>
    <name evidence="2" type="ORF">Goari_010740</name>
</gene>
<dbReference type="Proteomes" id="UP000593577">
    <property type="component" value="Unassembled WGS sequence"/>
</dbReference>